<evidence type="ECO:0000313" key="3">
    <source>
        <dbReference type="Proteomes" id="UP000612585"/>
    </source>
</evidence>
<sequence>MESDAVMGASSQTLSTTTSAFTPLINGSAVRRYCRVVTAVRLGIDLGTSNTVAFTTTTTGTATSRYTTDAWTVTITVVTSTKVVVQRRNGTVLSRYAVEPGAQSVWGFTCAGPELELCAGQLPTRTTFSRTTAAPPGAPSPRCTSSEIREASVG</sequence>
<dbReference type="AlphaFoldDB" id="A0A8J4E740"/>
<protein>
    <submittedName>
        <fullName evidence="2">Uncharacterized protein</fullName>
    </submittedName>
</protein>
<comment type="caution">
    <text evidence="2">The sequence shown here is derived from an EMBL/GenBank/DDBJ whole genome shotgun (WGS) entry which is preliminary data.</text>
</comment>
<name>A0A8J4E740_9ACTN</name>
<organism evidence="2 3">
    <name type="scientific">Virgisporangium aurantiacum</name>
    <dbReference type="NCBI Taxonomy" id="175570"/>
    <lineage>
        <taxon>Bacteria</taxon>
        <taxon>Bacillati</taxon>
        <taxon>Actinomycetota</taxon>
        <taxon>Actinomycetes</taxon>
        <taxon>Micromonosporales</taxon>
        <taxon>Micromonosporaceae</taxon>
        <taxon>Virgisporangium</taxon>
    </lineage>
</organism>
<proteinExistence type="predicted"/>
<evidence type="ECO:0000256" key="1">
    <source>
        <dbReference type="SAM" id="MobiDB-lite"/>
    </source>
</evidence>
<accession>A0A8J4E740</accession>
<evidence type="ECO:0000313" key="2">
    <source>
        <dbReference type="EMBL" id="GIJ63778.1"/>
    </source>
</evidence>
<keyword evidence="3" id="KW-1185">Reference proteome</keyword>
<feature type="region of interest" description="Disordered" evidence="1">
    <location>
        <begin position="128"/>
        <end position="154"/>
    </location>
</feature>
<gene>
    <name evidence="2" type="ORF">Vau01_112940</name>
</gene>
<dbReference type="EMBL" id="BOPG01000102">
    <property type="protein sequence ID" value="GIJ63778.1"/>
    <property type="molecule type" value="Genomic_DNA"/>
</dbReference>
<reference evidence="2" key="1">
    <citation type="submission" date="2021-01" db="EMBL/GenBank/DDBJ databases">
        <title>Whole genome shotgun sequence of Virgisporangium aurantiacum NBRC 16421.</title>
        <authorList>
            <person name="Komaki H."/>
            <person name="Tamura T."/>
        </authorList>
    </citation>
    <scope>NUCLEOTIDE SEQUENCE</scope>
    <source>
        <strain evidence="2">NBRC 16421</strain>
    </source>
</reference>
<dbReference type="Proteomes" id="UP000612585">
    <property type="component" value="Unassembled WGS sequence"/>
</dbReference>